<dbReference type="EMBL" id="CAJHJT010000012">
    <property type="protein sequence ID" value="CAD6999928.1"/>
    <property type="molecule type" value="Genomic_DNA"/>
</dbReference>
<dbReference type="OrthoDB" id="10262375at2759"/>
<gene>
    <name evidence="2" type="ORF">CCAP1982_LOCUS8441</name>
</gene>
<protein>
    <submittedName>
        <fullName evidence="2">(Mediterranean fruit fly) hypothetical protein</fullName>
    </submittedName>
</protein>
<dbReference type="AlphaFoldDB" id="A0A811UNN0"/>
<proteinExistence type="predicted"/>
<keyword evidence="3" id="KW-1185">Reference proteome</keyword>
<evidence type="ECO:0000313" key="3">
    <source>
        <dbReference type="Proteomes" id="UP000606786"/>
    </source>
</evidence>
<reference evidence="2" key="1">
    <citation type="submission" date="2020-11" db="EMBL/GenBank/DDBJ databases">
        <authorList>
            <person name="Whitehead M."/>
        </authorList>
    </citation>
    <scope>NUCLEOTIDE SEQUENCE</scope>
    <source>
        <strain evidence="2">EGII</strain>
    </source>
</reference>
<feature type="region of interest" description="Disordered" evidence="1">
    <location>
        <begin position="122"/>
        <end position="172"/>
    </location>
</feature>
<evidence type="ECO:0000256" key="1">
    <source>
        <dbReference type="SAM" id="MobiDB-lite"/>
    </source>
</evidence>
<sequence length="172" mass="19757">MSIFEKIIDVEPKAQRIFIYMQLKKVENLPEVDGKLEIHLSQAKNTLTKLEDSYPADNIIDLSKFDEYKPTFSLMVEQDNINDANILSDNPVLITLCNRAMVRVSREEVEEETAIQEAKAVHNEKVMNKNKKKHKDALKKADMNKNKENSDAGARRENSVTNANEESHDDRI</sequence>
<feature type="compositionally biased region" description="Basic and acidic residues" evidence="1">
    <location>
        <begin position="138"/>
        <end position="158"/>
    </location>
</feature>
<evidence type="ECO:0000313" key="2">
    <source>
        <dbReference type="EMBL" id="CAD6999928.1"/>
    </source>
</evidence>
<feature type="compositionally biased region" description="Basic residues" evidence="1">
    <location>
        <begin position="128"/>
        <end position="137"/>
    </location>
</feature>
<organism evidence="2 3">
    <name type="scientific">Ceratitis capitata</name>
    <name type="common">Mediterranean fruit fly</name>
    <name type="synonym">Tephritis capitata</name>
    <dbReference type="NCBI Taxonomy" id="7213"/>
    <lineage>
        <taxon>Eukaryota</taxon>
        <taxon>Metazoa</taxon>
        <taxon>Ecdysozoa</taxon>
        <taxon>Arthropoda</taxon>
        <taxon>Hexapoda</taxon>
        <taxon>Insecta</taxon>
        <taxon>Pterygota</taxon>
        <taxon>Neoptera</taxon>
        <taxon>Endopterygota</taxon>
        <taxon>Diptera</taxon>
        <taxon>Brachycera</taxon>
        <taxon>Muscomorpha</taxon>
        <taxon>Tephritoidea</taxon>
        <taxon>Tephritidae</taxon>
        <taxon>Ceratitis</taxon>
        <taxon>Ceratitis</taxon>
    </lineage>
</organism>
<comment type="caution">
    <text evidence="2">The sequence shown here is derived from an EMBL/GenBank/DDBJ whole genome shotgun (WGS) entry which is preliminary data.</text>
</comment>
<dbReference type="Proteomes" id="UP000606786">
    <property type="component" value="Unassembled WGS sequence"/>
</dbReference>
<accession>A0A811UNN0</accession>
<name>A0A811UNN0_CERCA</name>